<evidence type="ECO:0000256" key="3">
    <source>
        <dbReference type="ARBA" id="ARBA00022679"/>
    </source>
</evidence>
<dbReference type="Pfam" id="PF03016">
    <property type="entry name" value="Exostosin_GT47"/>
    <property type="match status" value="1"/>
</dbReference>
<dbReference type="EC" id="2.4.1.224" evidence="11"/>
<accession>A0A6J8EC09</accession>
<dbReference type="AlphaFoldDB" id="A0A6J8EC09"/>
<dbReference type="OrthoDB" id="5954868at2759"/>
<keyword evidence="5" id="KW-0256">Endoplasmic reticulum</keyword>
<dbReference type="InterPro" id="IPR040911">
    <property type="entry name" value="Exostosin_GT47"/>
</dbReference>
<keyword evidence="3 11" id="KW-0808">Transferase</keyword>
<dbReference type="Gene3D" id="3.90.550.10">
    <property type="entry name" value="Spore Coat Polysaccharide Biosynthesis Protein SpsA, Chain A"/>
    <property type="match status" value="1"/>
</dbReference>
<evidence type="ECO:0000256" key="6">
    <source>
        <dbReference type="ARBA" id="ARBA00022989"/>
    </source>
</evidence>
<dbReference type="InterPro" id="IPR004263">
    <property type="entry name" value="Exostosin"/>
</dbReference>
<organism evidence="11 12">
    <name type="scientific">Mytilus coruscus</name>
    <name type="common">Sea mussel</name>
    <dbReference type="NCBI Taxonomy" id="42192"/>
    <lineage>
        <taxon>Eukaryota</taxon>
        <taxon>Metazoa</taxon>
        <taxon>Spiralia</taxon>
        <taxon>Lophotrochozoa</taxon>
        <taxon>Mollusca</taxon>
        <taxon>Bivalvia</taxon>
        <taxon>Autobranchia</taxon>
        <taxon>Pteriomorphia</taxon>
        <taxon>Mytilida</taxon>
        <taxon>Mytiloidea</taxon>
        <taxon>Mytilidae</taxon>
        <taxon>Mytilinae</taxon>
        <taxon>Mytilus</taxon>
    </lineage>
</organism>
<keyword evidence="8" id="KW-1015">Disulfide bond</keyword>
<sequence>MQFRITEALKFGAIPVIFGDDLVLPFIEIFDWRNAAIIIPMPKIQDIHLIIKKYTVNTIITMQHAGRLLYQAFSDKTYTSSLIFKVLKHRLSFPPSSIDVKSNSVIINNKHGENINISKLISTNNFKFLDQKLKLFGNPLMNHFFTPFEHINPKKKDKESGLYNITQYAGDLSYEQFTIVMLVYDRMDIMLENIASFKSLPFLSKVIIIWNNPNDLSKKLTWPEIGVPIHLIRQSRNSLNNRFLPYDVIQTDAILSLDDDCIMKHDDILLAFRVWKIERERIIGCPGRVHQWDPVRNKWNYSWNYSDLWNVSMVLTGSAFFHKVQCEMKPCHSCKKHKSLSIGRNHFEKRHRCLNIFFKVYGYMP</sequence>
<evidence type="ECO:0000256" key="1">
    <source>
        <dbReference type="ARBA" id="ARBA00004648"/>
    </source>
</evidence>
<keyword evidence="11" id="KW-0328">Glycosyltransferase</keyword>
<name>A0A6J8EC09_MYTCO</name>
<comment type="similarity">
    <text evidence="2">Belongs to the glycosyltransferase 47 family.</text>
</comment>
<evidence type="ECO:0000313" key="11">
    <source>
        <dbReference type="EMBL" id="CAC5417135.1"/>
    </source>
</evidence>
<keyword evidence="6" id="KW-1133">Transmembrane helix</keyword>
<keyword evidence="7" id="KW-0472">Membrane</keyword>
<protein>
    <submittedName>
        <fullName evidence="11">EXTL3</fullName>
        <ecNumber evidence="11">2.4.1.223</ecNumber>
        <ecNumber evidence="11">2.4.1.224</ecNumber>
    </submittedName>
</protein>
<dbReference type="SUPFAM" id="SSF53448">
    <property type="entry name" value="Nucleotide-diphospho-sugar transferases"/>
    <property type="match status" value="1"/>
</dbReference>
<evidence type="ECO:0000259" key="9">
    <source>
        <dbReference type="Pfam" id="PF03016"/>
    </source>
</evidence>
<evidence type="ECO:0000256" key="2">
    <source>
        <dbReference type="ARBA" id="ARBA00010271"/>
    </source>
</evidence>
<dbReference type="GO" id="GO:0001888">
    <property type="term" value="F:glucuronyl-galactosyl-proteoglycan 4-alpha-N-acetylglucosaminyltransferase activity"/>
    <property type="evidence" value="ECO:0007669"/>
    <property type="project" value="UniProtKB-EC"/>
</dbReference>
<evidence type="ECO:0000256" key="5">
    <source>
        <dbReference type="ARBA" id="ARBA00022824"/>
    </source>
</evidence>
<evidence type="ECO:0000259" key="10">
    <source>
        <dbReference type="Pfam" id="PF09258"/>
    </source>
</evidence>
<dbReference type="Proteomes" id="UP000507470">
    <property type="component" value="Unassembled WGS sequence"/>
</dbReference>
<keyword evidence="12" id="KW-1185">Reference proteome</keyword>
<comment type="subcellular location">
    <subcellularLocation>
        <location evidence="1">Endoplasmic reticulum membrane</location>
        <topology evidence="1">Single-pass type II membrane protein</topology>
    </subcellularLocation>
</comment>
<dbReference type="Pfam" id="PF09258">
    <property type="entry name" value="Glyco_transf_64"/>
    <property type="match status" value="1"/>
</dbReference>
<dbReference type="PANTHER" id="PTHR48261:SF4">
    <property type="entry name" value="EXOSTOSIN LIKE GLYCOSYLTRANSFERASE 3"/>
    <property type="match status" value="1"/>
</dbReference>
<evidence type="ECO:0000256" key="4">
    <source>
        <dbReference type="ARBA" id="ARBA00022692"/>
    </source>
</evidence>
<dbReference type="GO" id="GO:0015012">
    <property type="term" value="P:heparan sulfate proteoglycan biosynthetic process"/>
    <property type="evidence" value="ECO:0007669"/>
    <property type="project" value="UniProtKB-ARBA"/>
</dbReference>
<dbReference type="EC" id="2.4.1.223" evidence="11"/>
<dbReference type="EMBL" id="CACVKT020008728">
    <property type="protein sequence ID" value="CAC5417135.1"/>
    <property type="molecule type" value="Genomic_DNA"/>
</dbReference>
<dbReference type="PANTHER" id="PTHR48261">
    <property type="entry name" value="ACETYLGLUCOSAMINYLTRANSFERASE"/>
    <property type="match status" value="1"/>
</dbReference>
<keyword evidence="4" id="KW-0812">Transmembrane</keyword>
<proteinExistence type="inferred from homology"/>
<feature type="domain" description="Glycosyl transferase 64" evidence="10">
    <location>
        <begin position="177"/>
        <end position="323"/>
    </location>
</feature>
<dbReference type="InterPro" id="IPR029044">
    <property type="entry name" value="Nucleotide-diphossugar_trans"/>
</dbReference>
<evidence type="ECO:0000313" key="12">
    <source>
        <dbReference type="Proteomes" id="UP000507470"/>
    </source>
</evidence>
<dbReference type="InterPro" id="IPR015338">
    <property type="entry name" value="GT64_dom"/>
</dbReference>
<gene>
    <name evidence="11" type="ORF">MCOR_49686</name>
</gene>
<reference evidence="11 12" key="1">
    <citation type="submission" date="2020-06" db="EMBL/GenBank/DDBJ databases">
        <authorList>
            <person name="Li R."/>
            <person name="Bekaert M."/>
        </authorList>
    </citation>
    <scope>NUCLEOTIDE SEQUENCE [LARGE SCALE GENOMIC DNA]</scope>
    <source>
        <strain evidence="12">wild</strain>
    </source>
</reference>
<feature type="domain" description="Exostosin GT47" evidence="9">
    <location>
        <begin position="1"/>
        <end position="53"/>
    </location>
</feature>
<dbReference type="GO" id="GO:0005789">
    <property type="term" value="C:endoplasmic reticulum membrane"/>
    <property type="evidence" value="ECO:0007669"/>
    <property type="project" value="UniProtKB-SubCell"/>
</dbReference>
<dbReference type="GO" id="GO:0050508">
    <property type="term" value="F:glucuronosyl-N-acetylglucosaminyl-proteoglycan 4-alpha-N-acetylglucosaminyltransferase activity"/>
    <property type="evidence" value="ECO:0007669"/>
    <property type="project" value="UniProtKB-EC"/>
</dbReference>
<evidence type="ECO:0000256" key="7">
    <source>
        <dbReference type="ARBA" id="ARBA00023136"/>
    </source>
</evidence>
<evidence type="ECO:0000256" key="8">
    <source>
        <dbReference type="ARBA" id="ARBA00023157"/>
    </source>
</evidence>